<reference evidence="3" key="1">
    <citation type="submission" date="2017-02" db="EMBL/GenBank/DDBJ databases">
        <authorList>
            <person name="Varghese N."/>
            <person name="Submissions S."/>
        </authorList>
    </citation>
    <scope>NUCLEOTIDE SEQUENCE [LARGE SCALE GENOMIC DNA]</scope>
    <source>
        <strain evidence="3">DSM 24091</strain>
    </source>
</reference>
<dbReference type="Pfam" id="PF13521">
    <property type="entry name" value="AAA_28"/>
    <property type="match status" value="1"/>
</dbReference>
<protein>
    <submittedName>
        <fullName evidence="2">Predicted ATPase</fullName>
    </submittedName>
</protein>
<dbReference type="InterPro" id="IPR038727">
    <property type="entry name" value="NadR/Ttd14_AAA_dom"/>
</dbReference>
<evidence type="ECO:0000313" key="2">
    <source>
        <dbReference type="EMBL" id="SKB41880.1"/>
    </source>
</evidence>
<dbReference type="Proteomes" id="UP000190150">
    <property type="component" value="Unassembled WGS sequence"/>
</dbReference>
<dbReference type="SUPFAM" id="SSF52540">
    <property type="entry name" value="P-loop containing nucleoside triphosphate hydrolases"/>
    <property type="match status" value="1"/>
</dbReference>
<gene>
    <name evidence="2" type="ORF">SAMN05660841_00449</name>
</gene>
<accession>A0A1T5B4J0</accession>
<dbReference type="Gene3D" id="3.40.50.300">
    <property type="entry name" value="P-loop containing nucleotide triphosphate hydrolases"/>
    <property type="match status" value="1"/>
</dbReference>
<dbReference type="OrthoDB" id="5638848at2"/>
<evidence type="ECO:0000259" key="1">
    <source>
        <dbReference type="Pfam" id="PF13521"/>
    </source>
</evidence>
<sequence>MEKIPQSPKVVITGGPGMGKTTIITAMSAQGYNCIPEVGRRIIQQQICVQGNKLPWVDPLAFAQTMFEHAVIDYENCNQSHINAPIFFDRGIPDVMGYLTLSGLEIPDQILDAAKKYTYFPKVFITPPWEDIYVNDTERKQSFDEAIATYLTMEQTYIKLGYTLINIPRVSVSERVRFILSQISQN</sequence>
<evidence type="ECO:0000313" key="3">
    <source>
        <dbReference type="Proteomes" id="UP000190150"/>
    </source>
</evidence>
<organism evidence="2 3">
    <name type="scientific">Sphingobacterium nematocida</name>
    <dbReference type="NCBI Taxonomy" id="1513896"/>
    <lineage>
        <taxon>Bacteria</taxon>
        <taxon>Pseudomonadati</taxon>
        <taxon>Bacteroidota</taxon>
        <taxon>Sphingobacteriia</taxon>
        <taxon>Sphingobacteriales</taxon>
        <taxon>Sphingobacteriaceae</taxon>
        <taxon>Sphingobacterium</taxon>
    </lineage>
</organism>
<dbReference type="InterPro" id="IPR027417">
    <property type="entry name" value="P-loop_NTPase"/>
</dbReference>
<keyword evidence="3" id="KW-1185">Reference proteome</keyword>
<name>A0A1T5B4J0_9SPHI</name>
<dbReference type="STRING" id="1513896.SAMN05660841_00449"/>
<dbReference type="AlphaFoldDB" id="A0A1T5B4J0"/>
<proteinExistence type="predicted"/>
<dbReference type="EMBL" id="FUZF01000001">
    <property type="protein sequence ID" value="SKB41880.1"/>
    <property type="molecule type" value="Genomic_DNA"/>
</dbReference>
<feature type="domain" description="NadR/Ttd14 AAA" evidence="1">
    <location>
        <begin position="9"/>
        <end position="175"/>
    </location>
</feature>
<dbReference type="RefSeq" id="WP_079640792.1">
    <property type="nucleotide sequence ID" value="NZ_FUZF01000001.1"/>
</dbReference>